<protein>
    <submittedName>
        <fullName evidence="1">Uncharacterized protein</fullName>
    </submittedName>
</protein>
<dbReference type="EMBL" id="ML208520">
    <property type="protein sequence ID" value="TFK63483.1"/>
    <property type="molecule type" value="Genomic_DNA"/>
</dbReference>
<name>A0ACD3AC65_9AGAR</name>
<dbReference type="Proteomes" id="UP000308600">
    <property type="component" value="Unassembled WGS sequence"/>
</dbReference>
<evidence type="ECO:0000313" key="1">
    <source>
        <dbReference type="EMBL" id="TFK63483.1"/>
    </source>
</evidence>
<accession>A0ACD3AC65</accession>
<reference evidence="1 2" key="1">
    <citation type="journal article" date="2019" name="Nat. Ecol. Evol.">
        <title>Megaphylogeny resolves global patterns of mushroom evolution.</title>
        <authorList>
            <person name="Varga T."/>
            <person name="Krizsan K."/>
            <person name="Foldi C."/>
            <person name="Dima B."/>
            <person name="Sanchez-Garcia M."/>
            <person name="Sanchez-Ramirez S."/>
            <person name="Szollosi G.J."/>
            <person name="Szarkandi J.G."/>
            <person name="Papp V."/>
            <person name="Albert L."/>
            <person name="Andreopoulos W."/>
            <person name="Angelini C."/>
            <person name="Antonin V."/>
            <person name="Barry K.W."/>
            <person name="Bougher N.L."/>
            <person name="Buchanan P."/>
            <person name="Buyck B."/>
            <person name="Bense V."/>
            <person name="Catcheside P."/>
            <person name="Chovatia M."/>
            <person name="Cooper J."/>
            <person name="Damon W."/>
            <person name="Desjardin D."/>
            <person name="Finy P."/>
            <person name="Geml J."/>
            <person name="Haridas S."/>
            <person name="Hughes K."/>
            <person name="Justo A."/>
            <person name="Karasinski D."/>
            <person name="Kautmanova I."/>
            <person name="Kiss B."/>
            <person name="Kocsube S."/>
            <person name="Kotiranta H."/>
            <person name="LaButti K.M."/>
            <person name="Lechner B.E."/>
            <person name="Liimatainen K."/>
            <person name="Lipzen A."/>
            <person name="Lukacs Z."/>
            <person name="Mihaltcheva S."/>
            <person name="Morgado L.N."/>
            <person name="Niskanen T."/>
            <person name="Noordeloos M.E."/>
            <person name="Ohm R.A."/>
            <person name="Ortiz-Santana B."/>
            <person name="Ovrebo C."/>
            <person name="Racz N."/>
            <person name="Riley R."/>
            <person name="Savchenko A."/>
            <person name="Shiryaev A."/>
            <person name="Soop K."/>
            <person name="Spirin V."/>
            <person name="Szebenyi C."/>
            <person name="Tomsovsky M."/>
            <person name="Tulloss R.E."/>
            <person name="Uehling J."/>
            <person name="Grigoriev I.V."/>
            <person name="Vagvolgyi C."/>
            <person name="Papp T."/>
            <person name="Martin F.M."/>
            <person name="Miettinen O."/>
            <person name="Hibbett D.S."/>
            <person name="Nagy L.G."/>
        </authorList>
    </citation>
    <scope>NUCLEOTIDE SEQUENCE [LARGE SCALE GENOMIC DNA]</scope>
    <source>
        <strain evidence="1 2">NL-1719</strain>
    </source>
</reference>
<sequence length="92" mass="10399">METPMSRASTSWMTAHSSSFSTTNHQQFSPFRQRIQPVEKLGACCGRRNLSLVDRLFRQTASCLLSPISMTGSTGIRWKRSFDVSSPPRHTH</sequence>
<proteinExistence type="predicted"/>
<keyword evidence="2" id="KW-1185">Reference proteome</keyword>
<evidence type="ECO:0000313" key="2">
    <source>
        <dbReference type="Proteomes" id="UP000308600"/>
    </source>
</evidence>
<gene>
    <name evidence="1" type="ORF">BDN72DRAFT_320194</name>
</gene>
<organism evidence="1 2">
    <name type="scientific">Pluteus cervinus</name>
    <dbReference type="NCBI Taxonomy" id="181527"/>
    <lineage>
        <taxon>Eukaryota</taxon>
        <taxon>Fungi</taxon>
        <taxon>Dikarya</taxon>
        <taxon>Basidiomycota</taxon>
        <taxon>Agaricomycotina</taxon>
        <taxon>Agaricomycetes</taxon>
        <taxon>Agaricomycetidae</taxon>
        <taxon>Agaricales</taxon>
        <taxon>Pluteineae</taxon>
        <taxon>Pluteaceae</taxon>
        <taxon>Pluteus</taxon>
    </lineage>
</organism>